<evidence type="ECO:0000256" key="11">
    <source>
        <dbReference type="ARBA" id="ARBA00023295"/>
    </source>
</evidence>
<dbReference type="Gene3D" id="3.20.20.300">
    <property type="entry name" value="Glycoside hydrolase, family 3, N-terminal domain"/>
    <property type="match status" value="3"/>
</dbReference>
<evidence type="ECO:0000256" key="9">
    <source>
        <dbReference type="ARBA" id="ARBA00023180"/>
    </source>
</evidence>
<dbReference type="InterPro" id="IPR017853">
    <property type="entry name" value="GH"/>
</dbReference>
<evidence type="ECO:0000256" key="5">
    <source>
        <dbReference type="ARBA" id="ARBA00012744"/>
    </source>
</evidence>
<dbReference type="InterPro" id="IPR050288">
    <property type="entry name" value="Cellulose_deg_GH3"/>
</dbReference>
<keyword evidence="7" id="KW-0732">Signal</keyword>
<dbReference type="InterPro" id="IPR036881">
    <property type="entry name" value="Glyco_hydro_3_C_sf"/>
</dbReference>
<proteinExistence type="inferred from homology"/>
<keyword evidence="10" id="KW-0119">Carbohydrate metabolism</keyword>
<keyword evidence="16" id="KW-1185">Reference proteome</keyword>
<keyword evidence="6" id="KW-0964">Secreted</keyword>
<evidence type="ECO:0000313" key="15">
    <source>
        <dbReference type="EMBL" id="OHE91297.1"/>
    </source>
</evidence>
<accession>A0A1G4AQ48</accession>
<organism evidence="15 16">
    <name type="scientific">Colletotrichum orchidophilum</name>
    <dbReference type="NCBI Taxonomy" id="1209926"/>
    <lineage>
        <taxon>Eukaryota</taxon>
        <taxon>Fungi</taxon>
        <taxon>Dikarya</taxon>
        <taxon>Ascomycota</taxon>
        <taxon>Pezizomycotina</taxon>
        <taxon>Sordariomycetes</taxon>
        <taxon>Hypocreomycetidae</taxon>
        <taxon>Glomerellales</taxon>
        <taxon>Glomerellaceae</taxon>
        <taxon>Colletotrichum</taxon>
    </lineage>
</organism>
<evidence type="ECO:0000256" key="6">
    <source>
        <dbReference type="ARBA" id="ARBA00022525"/>
    </source>
</evidence>
<keyword evidence="8" id="KW-0378">Hydrolase</keyword>
<dbReference type="SUPFAM" id="SSF52279">
    <property type="entry name" value="Beta-D-glucan exohydrolase, C-terminal domain"/>
    <property type="match status" value="1"/>
</dbReference>
<reference evidence="15 16" key="1">
    <citation type="submission" date="2016-09" db="EMBL/GenBank/DDBJ databases">
        <authorList>
            <person name="Capua I."/>
            <person name="De Benedictis P."/>
            <person name="Joannis T."/>
            <person name="Lombin L.H."/>
            <person name="Cattoli G."/>
        </authorList>
    </citation>
    <scope>NUCLEOTIDE SEQUENCE [LARGE SCALE GENOMIC DNA]</scope>
    <source>
        <strain evidence="15 16">IMI 309357</strain>
    </source>
</reference>
<evidence type="ECO:0000313" key="16">
    <source>
        <dbReference type="Proteomes" id="UP000176998"/>
    </source>
</evidence>
<keyword evidence="11" id="KW-0326">Glycosidase</keyword>
<dbReference type="InterPro" id="IPR002772">
    <property type="entry name" value="Glyco_hydro_3_C"/>
</dbReference>
<evidence type="ECO:0000256" key="13">
    <source>
        <dbReference type="ARBA" id="ARBA00024983"/>
    </source>
</evidence>
<dbReference type="Pfam" id="PF01915">
    <property type="entry name" value="Glyco_hydro_3_C"/>
    <property type="match status" value="1"/>
</dbReference>
<dbReference type="Gene3D" id="3.40.50.1700">
    <property type="entry name" value="Glycoside hydrolase family 3 C-terminal domain"/>
    <property type="match status" value="1"/>
</dbReference>
<dbReference type="GO" id="GO:0009251">
    <property type="term" value="P:glucan catabolic process"/>
    <property type="evidence" value="ECO:0007669"/>
    <property type="project" value="TreeGrafter"/>
</dbReference>
<feature type="domain" description="Glycoside hydrolase family 3 C-terminal" evidence="14">
    <location>
        <begin position="268"/>
        <end position="335"/>
    </location>
</feature>
<evidence type="ECO:0000259" key="14">
    <source>
        <dbReference type="Pfam" id="PF01915"/>
    </source>
</evidence>
<keyword evidence="9" id="KW-0325">Glycoprotein</keyword>
<dbReference type="InterPro" id="IPR036962">
    <property type="entry name" value="Glyco_hydro_3_N_sf"/>
</dbReference>
<evidence type="ECO:0000256" key="10">
    <source>
        <dbReference type="ARBA" id="ARBA00023277"/>
    </source>
</evidence>
<name>A0A1G4AQ48_9PEZI</name>
<dbReference type="OrthoDB" id="416222at2759"/>
<dbReference type="PANTHER" id="PTHR42715">
    <property type="entry name" value="BETA-GLUCOSIDASE"/>
    <property type="match status" value="1"/>
</dbReference>
<comment type="similarity">
    <text evidence="4">Belongs to the glycosyl hydrolase 3 family.</text>
</comment>
<dbReference type="GO" id="GO:0008422">
    <property type="term" value="F:beta-glucosidase activity"/>
    <property type="evidence" value="ECO:0007669"/>
    <property type="project" value="UniProtKB-EC"/>
</dbReference>
<evidence type="ECO:0000256" key="12">
    <source>
        <dbReference type="ARBA" id="ARBA00023326"/>
    </source>
</evidence>
<comment type="pathway">
    <text evidence="3">Glycan metabolism; cellulose degradation.</text>
</comment>
<dbReference type="EMBL" id="MJBS01000191">
    <property type="protein sequence ID" value="OHE91297.1"/>
    <property type="molecule type" value="Genomic_DNA"/>
</dbReference>
<comment type="subcellular location">
    <subcellularLocation>
        <location evidence="2">Secreted</location>
    </subcellularLocation>
</comment>
<evidence type="ECO:0000256" key="7">
    <source>
        <dbReference type="ARBA" id="ARBA00022729"/>
    </source>
</evidence>
<gene>
    <name evidence="15" type="ORF">CORC01_13412</name>
</gene>
<evidence type="ECO:0000256" key="3">
    <source>
        <dbReference type="ARBA" id="ARBA00004987"/>
    </source>
</evidence>
<dbReference type="SUPFAM" id="SSF51445">
    <property type="entry name" value="(Trans)glycosidases"/>
    <property type="match status" value="1"/>
</dbReference>
<dbReference type="EC" id="3.2.1.21" evidence="5"/>
<comment type="catalytic activity">
    <reaction evidence="1">
        <text>Hydrolysis of terminal, non-reducing beta-D-glucosyl residues with release of beta-D-glucose.</text>
        <dbReference type="EC" id="3.2.1.21"/>
    </reaction>
</comment>
<dbReference type="PANTHER" id="PTHR42715:SF12">
    <property type="entry name" value="BETA-GLUCOSIDASE G-RELATED"/>
    <property type="match status" value="1"/>
</dbReference>
<dbReference type="RefSeq" id="XP_022468470.1">
    <property type="nucleotide sequence ID" value="XM_022625029.1"/>
</dbReference>
<evidence type="ECO:0000256" key="8">
    <source>
        <dbReference type="ARBA" id="ARBA00022801"/>
    </source>
</evidence>
<dbReference type="GO" id="GO:0005576">
    <property type="term" value="C:extracellular region"/>
    <property type="evidence" value="ECO:0007669"/>
    <property type="project" value="UniProtKB-SubCell"/>
</dbReference>
<dbReference type="AlphaFoldDB" id="A0A1G4AQ48"/>
<dbReference type="STRING" id="1209926.A0A1G4AQ48"/>
<sequence>MRDRDATIKLAEALITQFILEEKVIMVTGNSFAGNCIGVIAAVPHLGFKGICMLDGPSAVNRADLVSLKGKGGHGVPVIQTCSNHLIANEQETRRSNTVSSNGTAIKAISTNDDNRAVQELYLWPFANTIKAETTTIITFTRRTRLRGFTVLDWFATHSAADPINASLDLEMPDIIPSDYPGSIIFFSDKVFEAVANGTVSESRSDDMTRSFLTPVPPPFLLREIGFEVVKEGGSIPDDFVFTHGCDRGVYLPPAPPETCHVFQPTLAIEGFDRTSFALAGNLTTVIGNMADFCGTTVVMMHTGGVNTIPWANHTKIGATLAAHYPGQESGHSLAWQSDFTEEYS</sequence>
<comment type="function">
    <text evidence="13">Beta-glucosidases are one of a number of cellulolytic enzymes involved in the degradation of cellulosic biomass. Catalyzes the last step releasing glucose from the inhibitory cellobiose.</text>
</comment>
<evidence type="ECO:0000256" key="2">
    <source>
        <dbReference type="ARBA" id="ARBA00004613"/>
    </source>
</evidence>
<dbReference type="Proteomes" id="UP000176998">
    <property type="component" value="Unassembled WGS sequence"/>
</dbReference>
<evidence type="ECO:0000256" key="1">
    <source>
        <dbReference type="ARBA" id="ARBA00000448"/>
    </source>
</evidence>
<protein>
    <recommendedName>
        <fullName evidence="5">beta-glucosidase</fullName>
        <ecNumber evidence="5">3.2.1.21</ecNumber>
    </recommendedName>
</protein>
<comment type="caution">
    <text evidence="15">The sequence shown here is derived from an EMBL/GenBank/DDBJ whole genome shotgun (WGS) entry which is preliminary data.</text>
</comment>
<dbReference type="GeneID" id="34566539"/>
<evidence type="ECO:0000256" key="4">
    <source>
        <dbReference type="ARBA" id="ARBA00005336"/>
    </source>
</evidence>
<keyword evidence="12" id="KW-0624">Polysaccharide degradation</keyword>